<gene>
    <name evidence="2" type="ORF">TIFTF001_032950</name>
</gene>
<keyword evidence="3" id="KW-1185">Reference proteome</keyword>
<proteinExistence type="predicted"/>
<accession>A0AA88J7C0</accession>
<feature type="compositionally biased region" description="Basic and acidic residues" evidence="1">
    <location>
        <begin position="1"/>
        <end position="12"/>
    </location>
</feature>
<dbReference type="Proteomes" id="UP001187192">
    <property type="component" value="Unassembled WGS sequence"/>
</dbReference>
<evidence type="ECO:0000256" key="1">
    <source>
        <dbReference type="SAM" id="MobiDB-lite"/>
    </source>
</evidence>
<evidence type="ECO:0000313" key="3">
    <source>
        <dbReference type="Proteomes" id="UP001187192"/>
    </source>
</evidence>
<feature type="region of interest" description="Disordered" evidence="1">
    <location>
        <begin position="1"/>
        <end position="20"/>
    </location>
</feature>
<name>A0AA88J7C0_FICCA</name>
<dbReference type="AlphaFoldDB" id="A0AA88J7C0"/>
<feature type="region of interest" description="Disordered" evidence="1">
    <location>
        <begin position="26"/>
        <end position="67"/>
    </location>
</feature>
<reference evidence="2" key="1">
    <citation type="submission" date="2023-07" db="EMBL/GenBank/DDBJ databases">
        <title>draft genome sequence of fig (Ficus carica).</title>
        <authorList>
            <person name="Takahashi T."/>
            <person name="Nishimura K."/>
        </authorList>
    </citation>
    <scope>NUCLEOTIDE SEQUENCE</scope>
</reference>
<protein>
    <submittedName>
        <fullName evidence="2">Uncharacterized protein</fullName>
    </submittedName>
</protein>
<evidence type="ECO:0000313" key="2">
    <source>
        <dbReference type="EMBL" id="GMN63877.1"/>
    </source>
</evidence>
<comment type="caution">
    <text evidence="2">The sequence shown here is derived from an EMBL/GenBank/DDBJ whole genome shotgun (WGS) entry which is preliminary data.</text>
</comment>
<sequence length="67" mass="7155">MPSSERPDEYTKHPWPATGTAHLLLQHITSPPPSPTLTRSTPAGTGDNHPTVPCIGSETRGTSPLDR</sequence>
<organism evidence="2 3">
    <name type="scientific">Ficus carica</name>
    <name type="common">Common fig</name>
    <dbReference type="NCBI Taxonomy" id="3494"/>
    <lineage>
        <taxon>Eukaryota</taxon>
        <taxon>Viridiplantae</taxon>
        <taxon>Streptophyta</taxon>
        <taxon>Embryophyta</taxon>
        <taxon>Tracheophyta</taxon>
        <taxon>Spermatophyta</taxon>
        <taxon>Magnoliopsida</taxon>
        <taxon>eudicotyledons</taxon>
        <taxon>Gunneridae</taxon>
        <taxon>Pentapetalae</taxon>
        <taxon>rosids</taxon>
        <taxon>fabids</taxon>
        <taxon>Rosales</taxon>
        <taxon>Moraceae</taxon>
        <taxon>Ficeae</taxon>
        <taxon>Ficus</taxon>
    </lineage>
</organism>
<dbReference type="EMBL" id="BTGU01000161">
    <property type="protein sequence ID" value="GMN63877.1"/>
    <property type="molecule type" value="Genomic_DNA"/>
</dbReference>